<protein>
    <submittedName>
        <fullName evidence="5">GntR family transcriptional regulator</fullName>
    </submittedName>
</protein>
<dbReference type="InterPro" id="IPR036388">
    <property type="entry name" value="WH-like_DNA-bd_sf"/>
</dbReference>
<dbReference type="RefSeq" id="WP_341405208.1">
    <property type="nucleotide sequence ID" value="NZ_JBBUKT010000005.1"/>
</dbReference>
<dbReference type="InterPro" id="IPR036390">
    <property type="entry name" value="WH_DNA-bd_sf"/>
</dbReference>
<keyword evidence="1" id="KW-0805">Transcription regulation</keyword>
<comment type="caution">
    <text evidence="5">The sequence shown here is derived from an EMBL/GenBank/DDBJ whole genome shotgun (WGS) entry which is preliminary data.</text>
</comment>
<evidence type="ECO:0000313" key="5">
    <source>
        <dbReference type="EMBL" id="MEK7951584.1"/>
    </source>
</evidence>
<dbReference type="CDD" id="cd07377">
    <property type="entry name" value="WHTH_GntR"/>
    <property type="match status" value="1"/>
</dbReference>
<evidence type="ECO:0000256" key="1">
    <source>
        <dbReference type="ARBA" id="ARBA00023015"/>
    </source>
</evidence>
<keyword evidence="2" id="KW-0238">DNA-binding</keyword>
<organism evidence="5 6">
    <name type="scientific">Luteolibacter soli</name>
    <dbReference type="NCBI Taxonomy" id="3135280"/>
    <lineage>
        <taxon>Bacteria</taxon>
        <taxon>Pseudomonadati</taxon>
        <taxon>Verrucomicrobiota</taxon>
        <taxon>Verrucomicrobiia</taxon>
        <taxon>Verrucomicrobiales</taxon>
        <taxon>Verrucomicrobiaceae</taxon>
        <taxon>Luteolibacter</taxon>
    </lineage>
</organism>
<dbReference type="InterPro" id="IPR000524">
    <property type="entry name" value="Tscrpt_reg_HTH_GntR"/>
</dbReference>
<dbReference type="Pfam" id="PF00392">
    <property type="entry name" value="GntR"/>
    <property type="match status" value="1"/>
</dbReference>
<evidence type="ECO:0000259" key="4">
    <source>
        <dbReference type="PROSITE" id="PS50949"/>
    </source>
</evidence>
<evidence type="ECO:0000313" key="6">
    <source>
        <dbReference type="Proteomes" id="UP001371305"/>
    </source>
</evidence>
<keyword evidence="3" id="KW-0804">Transcription</keyword>
<dbReference type="PROSITE" id="PS50949">
    <property type="entry name" value="HTH_GNTR"/>
    <property type="match status" value="1"/>
</dbReference>
<keyword evidence="6" id="KW-1185">Reference proteome</keyword>
<proteinExistence type="predicted"/>
<dbReference type="Gene3D" id="1.10.10.10">
    <property type="entry name" value="Winged helix-like DNA-binding domain superfamily/Winged helix DNA-binding domain"/>
    <property type="match status" value="1"/>
</dbReference>
<feature type="domain" description="HTH gntR-type" evidence="4">
    <location>
        <begin position="12"/>
        <end position="80"/>
    </location>
</feature>
<dbReference type="SMART" id="SM00345">
    <property type="entry name" value="HTH_GNTR"/>
    <property type="match status" value="1"/>
</dbReference>
<accession>A0ABU9AV04</accession>
<evidence type="ECO:0000256" key="3">
    <source>
        <dbReference type="ARBA" id="ARBA00023163"/>
    </source>
</evidence>
<evidence type="ECO:0000256" key="2">
    <source>
        <dbReference type="ARBA" id="ARBA00023125"/>
    </source>
</evidence>
<reference evidence="5 6" key="1">
    <citation type="submission" date="2024-04" db="EMBL/GenBank/DDBJ databases">
        <title>Luteolibacter sp. isolated from soil.</title>
        <authorList>
            <person name="An J."/>
        </authorList>
    </citation>
    <scope>NUCLEOTIDE SEQUENCE [LARGE SCALE GENOMIC DNA]</scope>
    <source>
        <strain evidence="5 6">Y139</strain>
    </source>
</reference>
<sequence length="126" mass="14113">MLPFVFHLRDDEPVSDQIVRAAHHALASGELKEGELFPSTRALAQQLRISPTTANKVVAQLRELGFLTSRPGIGMVIQKPSLPNMAQRLELLEPAARRFMEEARSLHLSVDDFEALLRSMDIPRSD</sequence>
<dbReference type="EMBL" id="JBBUKT010000005">
    <property type="protein sequence ID" value="MEK7951584.1"/>
    <property type="molecule type" value="Genomic_DNA"/>
</dbReference>
<dbReference type="Proteomes" id="UP001371305">
    <property type="component" value="Unassembled WGS sequence"/>
</dbReference>
<gene>
    <name evidence="5" type="ORF">WKV53_13795</name>
</gene>
<dbReference type="PANTHER" id="PTHR38445">
    <property type="entry name" value="HTH-TYPE TRANSCRIPTIONAL REPRESSOR YTRA"/>
    <property type="match status" value="1"/>
</dbReference>
<name>A0ABU9AV04_9BACT</name>
<dbReference type="SUPFAM" id="SSF46785">
    <property type="entry name" value="Winged helix' DNA-binding domain"/>
    <property type="match status" value="1"/>
</dbReference>
<dbReference type="PANTHER" id="PTHR38445:SF7">
    <property type="entry name" value="GNTR-FAMILY TRANSCRIPTIONAL REGULATOR"/>
    <property type="match status" value="1"/>
</dbReference>